<comment type="function">
    <text evidence="5">Involved in transvection phenomena (= synapsis-dependent gene expression), where the synaptic pairing of chromosomes carrying genes with which zeste interacts influences the expression of these genes. Zeste binds to DNA and stimulates transcription from a nearby promoter.</text>
</comment>
<evidence type="ECO:0000313" key="8">
    <source>
        <dbReference type="Proteomes" id="UP001160148"/>
    </source>
</evidence>
<evidence type="ECO:0000259" key="6">
    <source>
        <dbReference type="Pfam" id="PF13873"/>
    </source>
</evidence>
<sequence>MTPVKKRATNYSFKEEKTLHALVKKKNASTIECKKTDVNSNQLKAASYEKLEIEFNSVCGECYRLPKTLLSRYENIKKTKKTC</sequence>
<evidence type="ECO:0000256" key="5">
    <source>
        <dbReference type="ARBA" id="ARBA00025466"/>
    </source>
</evidence>
<evidence type="ECO:0000256" key="1">
    <source>
        <dbReference type="ARBA" id="ARBA00011764"/>
    </source>
</evidence>
<comment type="caution">
    <text evidence="7">The sequence shown here is derived from an EMBL/GenBank/DDBJ whole genome shotgun (WGS) entry which is preliminary data.</text>
</comment>
<organism evidence="7 8">
    <name type="scientific">Macrosiphum euphorbiae</name>
    <name type="common">potato aphid</name>
    <dbReference type="NCBI Taxonomy" id="13131"/>
    <lineage>
        <taxon>Eukaryota</taxon>
        <taxon>Metazoa</taxon>
        <taxon>Ecdysozoa</taxon>
        <taxon>Arthropoda</taxon>
        <taxon>Hexapoda</taxon>
        <taxon>Insecta</taxon>
        <taxon>Pterygota</taxon>
        <taxon>Neoptera</taxon>
        <taxon>Paraneoptera</taxon>
        <taxon>Hemiptera</taxon>
        <taxon>Sternorrhyncha</taxon>
        <taxon>Aphidomorpha</taxon>
        <taxon>Aphidoidea</taxon>
        <taxon>Aphididae</taxon>
        <taxon>Macrosiphini</taxon>
        <taxon>Macrosiphum</taxon>
    </lineage>
</organism>
<reference evidence="7 8" key="1">
    <citation type="submission" date="2023-01" db="EMBL/GenBank/DDBJ databases">
        <authorList>
            <person name="Whitehead M."/>
        </authorList>
    </citation>
    <scope>NUCLEOTIDE SEQUENCE [LARGE SCALE GENOMIC DNA]</scope>
</reference>
<dbReference type="InterPro" id="IPR028002">
    <property type="entry name" value="Myb_DNA-bind_5"/>
</dbReference>
<evidence type="ECO:0000256" key="3">
    <source>
        <dbReference type="ARBA" id="ARBA00023015"/>
    </source>
</evidence>
<dbReference type="EMBL" id="CARXXK010000001">
    <property type="protein sequence ID" value="CAI6345200.1"/>
    <property type="molecule type" value="Genomic_DNA"/>
</dbReference>
<evidence type="ECO:0000313" key="7">
    <source>
        <dbReference type="EMBL" id="CAI6345200.1"/>
    </source>
</evidence>
<dbReference type="Proteomes" id="UP001160148">
    <property type="component" value="Unassembled WGS sequence"/>
</dbReference>
<keyword evidence="4" id="KW-0804">Transcription</keyword>
<protein>
    <recommendedName>
        <fullName evidence="2">Regulatory protein zeste</fullName>
    </recommendedName>
</protein>
<dbReference type="Pfam" id="PF13873">
    <property type="entry name" value="Myb_DNA-bind_5"/>
    <property type="match status" value="1"/>
</dbReference>
<dbReference type="AlphaFoldDB" id="A0AAV0VNI6"/>
<name>A0AAV0VNI6_9HEMI</name>
<feature type="domain" description="Myb/SANT-like DNA-binding" evidence="6">
    <location>
        <begin position="7"/>
        <end position="82"/>
    </location>
</feature>
<evidence type="ECO:0000256" key="4">
    <source>
        <dbReference type="ARBA" id="ARBA00023163"/>
    </source>
</evidence>
<keyword evidence="8" id="KW-1185">Reference proteome</keyword>
<gene>
    <name evidence="7" type="ORF">MEUPH1_LOCUS2237</name>
</gene>
<keyword evidence="3" id="KW-0805">Transcription regulation</keyword>
<comment type="subunit">
    <text evidence="1">Self-associates forming complexes of several hundred monomers.</text>
</comment>
<accession>A0AAV0VNI6</accession>
<proteinExistence type="predicted"/>
<evidence type="ECO:0000256" key="2">
    <source>
        <dbReference type="ARBA" id="ARBA00016807"/>
    </source>
</evidence>